<reference evidence="1 2" key="1">
    <citation type="submission" date="2016-03" db="EMBL/GenBank/DDBJ databases">
        <authorList>
            <person name="Ploux O."/>
        </authorList>
    </citation>
    <scope>NUCLEOTIDE SEQUENCE [LARGE SCALE GENOMIC DNA]</scope>
    <source>
        <strain evidence="1 2">URUG2</strain>
    </source>
</reference>
<dbReference type="EMBL" id="FJUY01000001">
    <property type="protein sequence ID" value="CZT14248.1"/>
    <property type="molecule type" value="Genomic_DNA"/>
</dbReference>
<proteinExistence type="predicted"/>
<keyword evidence="2" id="KW-1185">Reference proteome</keyword>
<evidence type="ECO:0000313" key="1">
    <source>
        <dbReference type="EMBL" id="CZT14248.1"/>
    </source>
</evidence>
<dbReference type="RefSeq" id="XP_023621146.1">
    <property type="nucleotide sequence ID" value="XM_023765378.1"/>
</dbReference>
<evidence type="ECO:0000313" key="2">
    <source>
        <dbReference type="Proteomes" id="UP000225277"/>
    </source>
</evidence>
<dbReference type="GeneID" id="35595623"/>
<dbReference type="AlphaFoldDB" id="A0A2D3UMS7"/>
<protein>
    <submittedName>
        <fullName evidence="1">Uncharacterized protein</fullName>
    </submittedName>
</protein>
<dbReference type="Proteomes" id="UP000225277">
    <property type="component" value="Unassembled WGS sequence"/>
</dbReference>
<accession>A0A2D3UMS7</accession>
<gene>
    <name evidence="1" type="ORF">RCC_00223</name>
</gene>
<organism evidence="1 2">
    <name type="scientific">Ramularia collo-cygni</name>
    <dbReference type="NCBI Taxonomy" id="112498"/>
    <lineage>
        <taxon>Eukaryota</taxon>
        <taxon>Fungi</taxon>
        <taxon>Dikarya</taxon>
        <taxon>Ascomycota</taxon>
        <taxon>Pezizomycotina</taxon>
        <taxon>Dothideomycetes</taxon>
        <taxon>Dothideomycetidae</taxon>
        <taxon>Mycosphaerellales</taxon>
        <taxon>Mycosphaerellaceae</taxon>
        <taxon>Ramularia</taxon>
    </lineage>
</organism>
<sequence length="122" mass="13417">MSEQAPSFDAWRPRSHDPSRIVSVKYPIGFDRLFGTSKPSARLGPLRRTVRTLQVVRRRAAPELPMFHAHYRPTKAGGRANTALTCVSPGTAWAPTTTTLVSLCSYIQQESPSIPQMIVLGG</sequence>
<name>A0A2D3UMS7_9PEZI</name>